<comment type="subcellular location">
    <subcellularLocation>
        <location evidence="6">Cytoplasm</location>
    </subcellularLocation>
</comment>
<comment type="subunit">
    <text evidence="6">Homotetramer. Forms an RuvA(8)-RuvB(12)-Holliday junction (HJ) complex. HJ DNA is sandwiched between 2 RuvA tetramers; dsDNA enters through RuvA and exits via RuvB. An RuvB hexamer assembles on each DNA strand where it exits the tetramer. Each RuvB hexamer is contacted by two RuvA subunits (via domain III) on 2 adjacent RuvB subunits; this complex drives branch migration. In the full resolvosome a probable DNA-RuvA(4)-RuvB(12)-RuvC(2) complex forms which resolves the HJ.</text>
</comment>
<feature type="domain" description="Helix-hairpin-helix DNA-binding motif class 1" evidence="7">
    <location>
        <begin position="73"/>
        <end position="92"/>
    </location>
</feature>
<comment type="function">
    <text evidence="6">The RuvA-RuvB-RuvC complex processes Holliday junction (HJ) DNA during genetic recombination and DNA repair, while the RuvA-RuvB complex plays an important role in the rescue of blocked DNA replication forks via replication fork reversal (RFR). RuvA specifically binds to HJ cruciform DNA, conferring on it an open structure. The RuvB hexamer acts as an ATP-dependent pump, pulling dsDNA into and through the RuvAB complex. HJ branch migration allows RuvC to scan DNA until it finds its consensus sequence, where it cleaves and resolves the cruciform DNA.</text>
</comment>
<dbReference type="EMBL" id="KT007006">
    <property type="protein sequence ID" value="AKQ02955.1"/>
    <property type="molecule type" value="Genomic_DNA"/>
</dbReference>
<accession>A0A0H4T892</accession>
<reference evidence="8" key="1">
    <citation type="journal article" date="2015" name="ISME J.">
        <title>Aquifer environment selects for microbial species cohorts in sediment and groundwater.</title>
        <authorList>
            <person name="Hug L.A."/>
            <person name="Thomas B.C."/>
            <person name="Brown C.T."/>
            <person name="Frischkorn K.R."/>
            <person name="Williams K.H."/>
            <person name="Tringe S.G."/>
            <person name="Banfield J.F."/>
        </authorList>
    </citation>
    <scope>NUCLEOTIDE SEQUENCE</scope>
</reference>
<dbReference type="InterPro" id="IPR000085">
    <property type="entry name" value="RuvA"/>
</dbReference>
<proteinExistence type="inferred from homology"/>
<dbReference type="GO" id="GO:0000400">
    <property type="term" value="F:four-way junction DNA binding"/>
    <property type="evidence" value="ECO:0007669"/>
    <property type="project" value="UniProtKB-UniRule"/>
</dbReference>
<dbReference type="GO" id="GO:0009378">
    <property type="term" value="F:four-way junction helicase activity"/>
    <property type="evidence" value="ECO:0007669"/>
    <property type="project" value="InterPro"/>
</dbReference>
<dbReference type="GO" id="GO:0005524">
    <property type="term" value="F:ATP binding"/>
    <property type="evidence" value="ECO:0007669"/>
    <property type="project" value="InterPro"/>
</dbReference>
<comment type="caution">
    <text evidence="6">Lacks conserved residue(s) required for the propagation of feature annotation.</text>
</comment>
<feature type="domain" description="Helix-hairpin-helix DNA-binding motif class 1" evidence="7">
    <location>
        <begin position="108"/>
        <end position="127"/>
    </location>
</feature>
<keyword evidence="8" id="KW-0067">ATP-binding</keyword>
<keyword evidence="5 6" id="KW-0234">DNA repair</keyword>
<protein>
    <recommendedName>
        <fullName evidence="6">Holliday junction branch migration complex subunit RuvA</fullName>
    </recommendedName>
</protein>
<dbReference type="Pfam" id="PF14520">
    <property type="entry name" value="HHH_5"/>
    <property type="match status" value="1"/>
</dbReference>
<evidence type="ECO:0000256" key="2">
    <source>
        <dbReference type="ARBA" id="ARBA00022763"/>
    </source>
</evidence>
<evidence type="ECO:0000313" key="8">
    <source>
        <dbReference type="EMBL" id="AKQ02955.1"/>
    </source>
</evidence>
<name>A0A0H4T892_9DELT</name>
<dbReference type="Gene3D" id="2.40.50.140">
    <property type="entry name" value="Nucleic acid-binding proteins"/>
    <property type="match status" value="1"/>
</dbReference>
<evidence type="ECO:0000256" key="4">
    <source>
        <dbReference type="ARBA" id="ARBA00023172"/>
    </source>
</evidence>
<dbReference type="Pfam" id="PF07499">
    <property type="entry name" value="RuvA_C"/>
    <property type="match status" value="1"/>
</dbReference>
<dbReference type="GO" id="GO:0006281">
    <property type="term" value="P:DNA repair"/>
    <property type="evidence" value="ECO:0007669"/>
    <property type="project" value="UniProtKB-UniRule"/>
</dbReference>
<dbReference type="NCBIfam" id="TIGR00084">
    <property type="entry name" value="ruvA"/>
    <property type="match status" value="1"/>
</dbReference>
<dbReference type="Gene3D" id="1.10.150.20">
    <property type="entry name" value="5' to 3' exonuclease, C-terminal subdomain"/>
    <property type="match status" value="1"/>
</dbReference>
<dbReference type="SUPFAM" id="SSF47781">
    <property type="entry name" value="RuvA domain 2-like"/>
    <property type="match status" value="1"/>
</dbReference>
<dbReference type="SMART" id="SM00278">
    <property type="entry name" value="HhH1"/>
    <property type="match status" value="2"/>
</dbReference>
<keyword evidence="8" id="KW-0547">Nucleotide-binding</keyword>
<evidence type="ECO:0000256" key="3">
    <source>
        <dbReference type="ARBA" id="ARBA00023125"/>
    </source>
</evidence>
<dbReference type="InterPro" id="IPR010994">
    <property type="entry name" value="RuvA_2-like"/>
</dbReference>
<evidence type="ECO:0000256" key="5">
    <source>
        <dbReference type="ARBA" id="ARBA00023204"/>
    </source>
</evidence>
<dbReference type="HAMAP" id="MF_00031">
    <property type="entry name" value="DNA_HJ_migration_RuvA"/>
    <property type="match status" value="1"/>
</dbReference>
<gene>
    <name evidence="6 8" type="primary">ruvA</name>
</gene>
<dbReference type="SUPFAM" id="SSF50249">
    <property type="entry name" value="Nucleic acid-binding proteins"/>
    <property type="match status" value="1"/>
</dbReference>
<feature type="region of interest" description="Domain III" evidence="6">
    <location>
        <begin position="152"/>
        <end position="179"/>
    </location>
</feature>
<keyword evidence="8" id="KW-0347">Helicase</keyword>
<dbReference type="InterPro" id="IPR011114">
    <property type="entry name" value="RuvA_C"/>
</dbReference>
<keyword evidence="4 6" id="KW-0233">DNA recombination</keyword>
<dbReference type="InterPro" id="IPR013849">
    <property type="entry name" value="DNA_helicase_Holl-junc_RuvA_I"/>
</dbReference>
<dbReference type="GO" id="GO:0009379">
    <property type="term" value="C:Holliday junction helicase complex"/>
    <property type="evidence" value="ECO:0007669"/>
    <property type="project" value="InterPro"/>
</dbReference>
<feature type="region of interest" description="Domain II" evidence="6">
    <location>
        <begin position="65"/>
        <end position="142"/>
    </location>
</feature>
<organism evidence="8">
    <name type="scientific">uncultured delta proteobacterium Rifle_16ft_4_minimus_37851</name>
    <dbReference type="NCBI Taxonomy" id="1665181"/>
    <lineage>
        <taxon>Bacteria</taxon>
        <taxon>Deltaproteobacteria</taxon>
        <taxon>environmental samples</taxon>
    </lineage>
</organism>
<feature type="region of interest" description="Domain I" evidence="6">
    <location>
        <begin position="1"/>
        <end position="64"/>
    </location>
</feature>
<evidence type="ECO:0000256" key="1">
    <source>
        <dbReference type="ARBA" id="ARBA00022490"/>
    </source>
</evidence>
<keyword evidence="2 6" id="KW-0227">DNA damage</keyword>
<evidence type="ECO:0000259" key="7">
    <source>
        <dbReference type="SMART" id="SM00278"/>
    </source>
</evidence>
<dbReference type="GO" id="GO:0005737">
    <property type="term" value="C:cytoplasm"/>
    <property type="evidence" value="ECO:0007669"/>
    <property type="project" value="UniProtKB-SubCell"/>
</dbReference>
<dbReference type="InterPro" id="IPR012340">
    <property type="entry name" value="NA-bd_OB-fold"/>
</dbReference>
<comment type="domain">
    <text evidence="6">Has three domains with a flexible linker between the domains II and III and assumes an 'L' shape. Domain III is highly mobile and contacts RuvB.</text>
</comment>
<dbReference type="Pfam" id="PF01330">
    <property type="entry name" value="RuvA_N"/>
    <property type="match status" value="1"/>
</dbReference>
<comment type="similarity">
    <text evidence="6">Belongs to the RuvA family.</text>
</comment>
<dbReference type="GO" id="GO:0048476">
    <property type="term" value="C:Holliday junction resolvase complex"/>
    <property type="evidence" value="ECO:0007669"/>
    <property type="project" value="UniProtKB-UniRule"/>
</dbReference>
<evidence type="ECO:0000256" key="6">
    <source>
        <dbReference type="HAMAP-Rule" id="MF_00031"/>
    </source>
</evidence>
<dbReference type="GO" id="GO:0006310">
    <property type="term" value="P:DNA recombination"/>
    <property type="evidence" value="ECO:0007669"/>
    <property type="project" value="UniProtKB-UniRule"/>
</dbReference>
<keyword evidence="3 6" id="KW-0238">DNA-binding</keyword>
<dbReference type="InterPro" id="IPR003583">
    <property type="entry name" value="Hlx-hairpin-Hlx_DNA-bd_motif"/>
</dbReference>
<keyword evidence="8" id="KW-0378">Hydrolase</keyword>
<dbReference type="CDD" id="cd14332">
    <property type="entry name" value="UBA_RuvA_C"/>
    <property type="match status" value="1"/>
</dbReference>
<keyword evidence="1 6" id="KW-0963">Cytoplasm</keyword>
<sequence>MIARLSGKLASKSPESAVIDVHGVGYEVFIPLSTYVLLPEINAPAELLTLTFVKDDSIRLYGFLTREEKEMFNMLLSVSGVGPRLARNILSGASVREVVSGISASDVDFLKGLPGVGKKTAERVIVDLKDKVGTIVKRDADVSAKAGYEPVVNDVLSALKNLGYKPKDAEEAAPDMSLS</sequence>
<dbReference type="AlphaFoldDB" id="A0A0H4T892"/>